<keyword evidence="2" id="KW-1185">Reference proteome</keyword>
<evidence type="ECO:0000313" key="1">
    <source>
        <dbReference type="EMBL" id="KAK4345444.1"/>
    </source>
</evidence>
<comment type="caution">
    <text evidence="1">The sequence shown here is derived from an EMBL/GenBank/DDBJ whole genome shotgun (WGS) entry which is preliminary data.</text>
</comment>
<name>A0AAE1V1Q7_9SOLA</name>
<accession>A0AAE1V1Q7</accession>
<dbReference type="Proteomes" id="UP001291623">
    <property type="component" value="Unassembled WGS sequence"/>
</dbReference>
<organism evidence="1 2">
    <name type="scientific">Anisodus tanguticus</name>
    <dbReference type="NCBI Taxonomy" id="243964"/>
    <lineage>
        <taxon>Eukaryota</taxon>
        <taxon>Viridiplantae</taxon>
        <taxon>Streptophyta</taxon>
        <taxon>Embryophyta</taxon>
        <taxon>Tracheophyta</taxon>
        <taxon>Spermatophyta</taxon>
        <taxon>Magnoliopsida</taxon>
        <taxon>eudicotyledons</taxon>
        <taxon>Gunneridae</taxon>
        <taxon>Pentapetalae</taxon>
        <taxon>asterids</taxon>
        <taxon>lamiids</taxon>
        <taxon>Solanales</taxon>
        <taxon>Solanaceae</taxon>
        <taxon>Solanoideae</taxon>
        <taxon>Hyoscyameae</taxon>
        <taxon>Anisodus</taxon>
    </lineage>
</organism>
<reference evidence="1" key="1">
    <citation type="submission" date="2023-12" db="EMBL/GenBank/DDBJ databases">
        <title>Genome assembly of Anisodus tanguticus.</title>
        <authorList>
            <person name="Wang Y.-J."/>
        </authorList>
    </citation>
    <scope>NUCLEOTIDE SEQUENCE</scope>
    <source>
        <strain evidence="1">KB-2021</strain>
        <tissue evidence="1">Leaf</tissue>
    </source>
</reference>
<protein>
    <submittedName>
        <fullName evidence="1">Uncharacterized protein</fullName>
    </submittedName>
</protein>
<dbReference type="AlphaFoldDB" id="A0AAE1V1Q7"/>
<proteinExistence type="predicted"/>
<sequence length="90" mass="10630">MKLLHDKRILTKEFHLVTWSCYTILDTLFPGKLKSRWSGPFKVMKVFPYGVIELESKVGHLFKVNGQRVKHYLRSVDNHRVNTIIILHEP</sequence>
<dbReference type="EMBL" id="JAVYJV010000019">
    <property type="protein sequence ID" value="KAK4345444.1"/>
    <property type="molecule type" value="Genomic_DNA"/>
</dbReference>
<gene>
    <name evidence="1" type="ORF">RND71_035620</name>
</gene>
<evidence type="ECO:0000313" key="2">
    <source>
        <dbReference type="Proteomes" id="UP001291623"/>
    </source>
</evidence>